<organism evidence="9 10">
    <name type="scientific">Salipiger pallidus</name>
    <dbReference type="NCBI Taxonomy" id="1775170"/>
    <lineage>
        <taxon>Bacteria</taxon>
        <taxon>Pseudomonadati</taxon>
        <taxon>Pseudomonadota</taxon>
        <taxon>Alphaproteobacteria</taxon>
        <taxon>Rhodobacterales</taxon>
        <taxon>Roseobacteraceae</taxon>
        <taxon>Salipiger</taxon>
    </lineage>
</organism>
<feature type="transmembrane region" description="Helical" evidence="7">
    <location>
        <begin position="85"/>
        <end position="107"/>
    </location>
</feature>
<evidence type="ECO:0000313" key="9">
    <source>
        <dbReference type="EMBL" id="GGG83661.1"/>
    </source>
</evidence>
<accession>A0A8J2ZND7</accession>
<feature type="transmembrane region" description="Helical" evidence="7">
    <location>
        <begin position="43"/>
        <end position="64"/>
    </location>
</feature>
<sequence length="425" mass="43962">MYAALSIVSFFVLLLLTVPVAISLGFGAIIPAWFGAPTNTGQSIRTIVTAIDSFPFLAVPLFMMAGDLMTRGGLAKRLFSFADALLGRLNGGLAISTVMACMLFGAISGSSPATVAAIGAMAIPLLLNQGYDLRFASVLVTTAGTLGVIVPPSIPMIIYGMSANVSVSALFLGGILPAATIALLLMGYAFWYGTKNKDRITTTAGQTSILKAFRSSFWALLAPVIVLGGIYSGIFTPTEAAAIAVGYSVFVSMVIFRELTFRGLVESVAQTSLTIAPILIIAGTGAAIGRTLNLLGVPGMLGDLVGGNVSDALMLLLVVNVILLVVGMVMETIAAIIVLTPILLPLVTQYQIDPIHFGLIMTVNLAIGFVSPPVGANLYIASGLTGLSVVRICQGLLVPFALLLLGLAIITYVPGLTLGLPALLN</sequence>
<reference evidence="9" key="1">
    <citation type="journal article" date="2014" name="Int. J. Syst. Evol. Microbiol.">
        <title>Complete genome sequence of Corynebacterium casei LMG S-19264T (=DSM 44701T), isolated from a smear-ripened cheese.</title>
        <authorList>
            <consortium name="US DOE Joint Genome Institute (JGI-PGF)"/>
            <person name="Walter F."/>
            <person name="Albersmeier A."/>
            <person name="Kalinowski J."/>
            <person name="Ruckert C."/>
        </authorList>
    </citation>
    <scope>NUCLEOTIDE SEQUENCE</scope>
    <source>
        <strain evidence="9">CGMCC 1.15762</strain>
    </source>
</reference>
<comment type="subunit">
    <text evidence="7">The complex comprises the extracytoplasmic solute receptor protein and the two transmembrane proteins.</text>
</comment>
<comment type="caution">
    <text evidence="9">The sequence shown here is derived from an EMBL/GenBank/DDBJ whole genome shotgun (WGS) entry which is preliminary data.</text>
</comment>
<keyword evidence="7" id="KW-0813">Transport</keyword>
<evidence type="ECO:0000256" key="2">
    <source>
        <dbReference type="ARBA" id="ARBA00022475"/>
    </source>
</evidence>
<dbReference type="GO" id="GO:0022857">
    <property type="term" value="F:transmembrane transporter activity"/>
    <property type="evidence" value="ECO:0007669"/>
    <property type="project" value="UniProtKB-UniRule"/>
</dbReference>
<protein>
    <recommendedName>
        <fullName evidence="7">TRAP transporter large permease protein</fullName>
    </recommendedName>
</protein>
<evidence type="ECO:0000313" key="10">
    <source>
        <dbReference type="Proteomes" id="UP000617145"/>
    </source>
</evidence>
<feature type="transmembrane region" description="Helical" evidence="7">
    <location>
        <begin position="138"/>
        <end position="161"/>
    </location>
</feature>
<keyword evidence="5 7" id="KW-1133">Transmembrane helix</keyword>
<keyword evidence="2" id="KW-1003">Cell membrane</keyword>
<feature type="transmembrane region" description="Helical" evidence="7">
    <location>
        <begin position="312"/>
        <end position="344"/>
    </location>
</feature>
<feature type="transmembrane region" description="Helical" evidence="7">
    <location>
        <begin position="400"/>
        <end position="424"/>
    </location>
</feature>
<dbReference type="AlphaFoldDB" id="A0A8J2ZND7"/>
<evidence type="ECO:0000256" key="3">
    <source>
        <dbReference type="ARBA" id="ARBA00022519"/>
    </source>
</evidence>
<keyword evidence="3 7" id="KW-0997">Cell inner membrane</keyword>
<evidence type="ECO:0000256" key="7">
    <source>
        <dbReference type="RuleBase" id="RU369079"/>
    </source>
</evidence>
<dbReference type="InterPro" id="IPR004681">
    <property type="entry name" value="TRAP_DctM"/>
</dbReference>
<keyword evidence="4 7" id="KW-0812">Transmembrane</keyword>
<comment type="subcellular location">
    <subcellularLocation>
        <location evidence="1 7">Cell inner membrane</location>
        <topology evidence="1 7">Multi-pass membrane protein</topology>
    </subcellularLocation>
</comment>
<feature type="transmembrane region" description="Helical" evidence="7">
    <location>
        <begin position="113"/>
        <end position="131"/>
    </location>
</feature>
<dbReference type="PANTHER" id="PTHR33362:SF5">
    <property type="entry name" value="C4-DICARBOXYLATE TRAP TRANSPORTER LARGE PERMEASE PROTEIN DCTM"/>
    <property type="match status" value="1"/>
</dbReference>
<keyword evidence="6 7" id="KW-0472">Membrane</keyword>
<dbReference type="RefSeq" id="WP_188791773.1">
    <property type="nucleotide sequence ID" value="NZ_BMJV01000009.1"/>
</dbReference>
<dbReference type="PIRSF" id="PIRSF006066">
    <property type="entry name" value="HI0050"/>
    <property type="match status" value="1"/>
</dbReference>
<dbReference type="Pfam" id="PF06808">
    <property type="entry name" value="DctM"/>
    <property type="match status" value="1"/>
</dbReference>
<evidence type="ECO:0000256" key="4">
    <source>
        <dbReference type="ARBA" id="ARBA00022692"/>
    </source>
</evidence>
<dbReference type="Proteomes" id="UP000617145">
    <property type="component" value="Unassembled WGS sequence"/>
</dbReference>
<evidence type="ECO:0000256" key="1">
    <source>
        <dbReference type="ARBA" id="ARBA00004429"/>
    </source>
</evidence>
<evidence type="ECO:0000256" key="6">
    <source>
        <dbReference type="ARBA" id="ARBA00023136"/>
    </source>
</evidence>
<feature type="transmembrane region" description="Helical" evidence="7">
    <location>
        <begin position="356"/>
        <end position="380"/>
    </location>
</feature>
<dbReference type="InterPro" id="IPR010656">
    <property type="entry name" value="DctM"/>
</dbReference>
<comment type="similarity">
    <text evidence="7">Belongs to the TRAP transporter large permease family.</text>
</comment>
<feature type="domain" description="TRAP C4-dicarboxylate transport system permease DctM subunit" evidence="8">
    <location>
        <begin position="7"/>
        <end position="415"/>
    </location>
</feature>
<gene>
    <name evidence="9" type="ORF">GCM10011415_37040</name>
</gene>
<evidence type="ECO:0000259" key="8">
    <source>
        <dbReference type="Pfam" id="PF06808"/>
    </source>
</evidence>
<dbReference type="NCBIfam" id="TIGR00786">
    <property type="entry name" value="dctM"/>
    <property type="match status" value="1"/>
</dbReference>
<comment type="function">
    <text evidence="7">Part of the tripartite ATP-independent periplasmic (TRAP) transport system.</text>
</comment>
<dbReference type="GO" id="GO:0005886">
    <property type="term" value="C:plasma membrane"/>
    <property type="evidence" value="ECO:0007669"/>
    <property type="project" value="UniProtKB-SubCell"/>
</dbReference>
<dbReference type="EMBL" id="BMJV01000009">
    <property type="protein sequence ID" value="GGG83661.1"/>
    <property type="molecule type" value="Genomic_DNA"/>
</dbReference>
<feature type="transmembrane region" description="Helical" evidence="7">
    <location>
        <begin position="240"/>
        <end position="259"/>
    </location>
</feature>
<dbReference type="PANTHER" id="PTHR33362">
    <property type="entry name" value="SIALIC ACID TRAP TRANSPORTER PERMEASE PROTEIN SIAT-RELATED"/>
    <property type="match status" value="1"/>
</dbReference>
<feature type="transmembrane region" description="Helical" evidence="7">
    <location>
        <begin position="271"/>
        <end position="292"/>
    </location>
</feature>
<keyword evidence="10" id="KW-1185">Reference proteome</keyword>
<name>A0A8J2ZND7_9RHOB</name>
<evidence type="ECO:0000256" key="5">
    <source>
        <dbReference type="ARBA" id="ARBA00022989"/>
    </source>
</evidence>
<feature type="transmembrane region" description="Helical" evidence="7">
    <location>
        <begin position="212"/>
        <end position="234"/>
    </location>
</feature>
<proteinExistence type="inferred from homology"/>
<reference evidence="9" key="2">
    <citation type="submission" date="2020-09" db="EMBL/GenBank/DDBJ databases">
        <authorList>
            <person name="Sun Q."/>
            <person name="Zhou Y."/>
        </authorList>
    </citation>
    <scope>NUCLEOTIDE SEQUENCE</scope>
    <source>
        <strain evidence="9">CGMCC 1.15762</strain>
    </source>
</reference>
<feature type="transmembrane region" description="Helical" evidence="7">
    <location>
        <begin position="167"/>
        <end position="191"/>
    </location>
</feature>